<proteinExistence type="predicted"/>
<dbReference type="Proteomes" id="UP000648663">
    <property type="component" value="Unassembled WGS sequence"/>
</dbReference>
<dbReference type="GO" id="GO:0016829">
    <property type="term" value="F:lyase activity"/>
    <property type="evidence" value="ECO:0007669"/>
    <property type="project" value="UniProtKB-KW"/>
</dbReference>
<dbReference type="PANTHER" id="PTHR35908:SF1">
    <property type="entry name" value="CONSERVED PROTEIN"/>
    <property type="match status" value="1"/>
</dbReference>
<dbReference type="PROSITE" id="PS51819">
    <property type="entry name" value="VOC"/>
    <property type="match status" value="1"/>
</dbReference>
<keyword evidence="3" id="KW-0560">Oxidoreductase</keyword>
<dbReference type="EMBL" id="JAAMPA010000001">
    <property type="protein sequence ID" value="NIH67953.1"/>
    <property type="molecule type" value="Genomic_DNA"/>
</dbReference>
<dbReference type="PANTHER" id="PTHR35908">
    <property type="entry name" value="HYPOTHETICAL FUSION PROTEIN"/>
    <property type="match status" value="1"/>
</dbReference>
<dbReference type="AlphaFoldDB" id="A0A846LIL6"/>
<evidence type="ECO:0000313" key="2">
    <source>
        <dbReference type="EMBL" id="GGL70013.1"/>
    </source>
</evidence>
<comment type="caution">
    <text evidence="3">The sequence shown here is derived from an EMBL/GenBank/DDBJ whole genome shotgun (WGS) entry which is preliminary data.</text>
</comment>
<dbReference type="CDD" id="cd06587">
    <property type="entry name" value="VOC"/>
    <property type="match status" value="1"/>
</dbReference>
<dbReference type="SUPFAM" id="SSF54593">
    <property type="entry name" value="Glyoxalase/Bleomycin resistance protein/Dihydroxybiphenyl dioxygenase"/>
    <property type="match status" value="1"/>
</dbReference>
<dbReference type="InterPro" id="IPR037523">
    <property type="entry name" value="VOC_core"/>
</dbReference>
<keyword evidence="5" id="KW-1185">Reference proteome</keyword>
<reference evidence="2" key="1">
    <citation type="journal article" date="2014" name="Int. J. Syst. Evol. Microbiol.">
        <title>Complete genome of a new Firmicutes species belonging to the dominant human colonic microbiota ('Ruminococcus bicirculans') reveals two chromosomes and a selective capacity to utilize plant glucans.</title>
        <authorList>
            <consortium name="NISC Comparative Sequencing Program"/>
            <person name="Wegmann U."/>
            <person name="Louis P."/>
            <person name="Goesmann A."/>
            <person name="Henrissat B."/>
            <person name="Duncan S.H."/>
            <person name="Flint H.J."/>
        </authorList>
    </citation>
    <scope>NUCLEOTIDE SEQUENCE</scope>
    <source>
        <strain evidence="2">CGMCC 4.5581</strain>
    </source>
</reference>
<reference evidence="5" key="2">
    <citation type="journal article" date="2019" name="Int. J. Syst. Evol. Microbiol.">
        <title>The Global Catalogue of Microorganisms (GCM) 10K type strain sequencing project: providing services to taxonomists for standard genome sequencing and annotation.</title>
        <authorList>
            <consortium name="The Broad Institute Genomics Platform"/>
            <consortium name="The Broad Institute Genome Sequencing Center for Infectious Disease"/>
            <person name="Wu L."/>
            <person name="Ma J."/>
        </authorList>
    </citation>
    <scope>NUCLEOTIDE SEQUENCE [LARGE SCALE GENOMIC DNA]</scope>
    <source>
        <strain evidence="5">CGMCC 4.5581</strain>
    </source>
</reference>
<keyword evidence="3" id="KW-0456">Lyase</keyword>
<sequence>MASRITAIVVNSTDAAALAAWWAEVLGYEVLDTDEDGVVTIGAPGQAPKGPQPTLDFVPVPDPTPGRRRLHLDLNATDRSQAEELDRLLALGATPVDVGQGPRTDEMTWHVLADPEGNEFCLLASTVAPLGS</sequence>
<dbReference type="Gene3D" id="3.10.180.10">
    <property type="entry name" value="2,3-Dihydroxybiphenyl 1,2-Dioxygenase, domain 1"/>
    <property type="match status" value="1"/>
</dbReference>
<dbReference type="EMBL" id="BMMI01000005">
    <property type="protein sequence ID" value="GGL70013.1"/>
    <property type="molecule type" value="Genomic_DNA"/>
</dbReference>
<dbReference type="GO" id="GO:0051213">
    <property type="term" value="F:dioxygenase activity"/>
    <property type="evidence" value="ECO:0007669"/>
    <property type="project" value="UniProtKB-KW"/>
</dbReference>
<evidence type="ECO:0000259" key="1">
    <source>
        <dbReference type="PROSITE" id="PS51819"/>
    </source>
</evidence>
<evidence type="ECO:0000313" key="3">
    <source>
        <dbReference type="EMBL" id="NIH67953.1"/>
    </source>
</evidence>
<dbReference type="Proteomes" id="UP000552836">
    <property type="component" value="Unassembled WGS sequence"/>
</dbReference>
<evidence type="ECO:0000313" key="5">
    <source>
        <dbReference type="Proteomes" id="UP000648663"/>
    </source>
</evidence>
<reference evidence="3 4" key="3">
    <citation type="submission" date="2020-02" db="EMBL/GenBank/DDBJ databases">
        <title>Sequencing the genomes of 1000 actinobacteria strains.</title>
        <authorList>
            <person name="Klenk H.-P."/>
        </authorList>
    </citation>
    <scope>NUCLEOTIDE SEQUENCE [LARGE SCALE GENOMIC DNA]</scope>
    <source>
        <strain evidence="3 4">DSM 45201</strain>
    </source>
</reference>
<feature type="domain" description="VOC" evidence="1">
    <location>
        <begin position="4"/>
        <end position="125"/>
    </location>
</feature>
<keyword evidence="3" id="KW-0223">Dioxygenase</keyword>
<accession>A0A846LIL6</accession>
<organism evidence="3 4">
    <name type="scientific">Modestobacter marinus</name>
    <dbReference type="NCBI Taxonomy" id="477641"/>
    <lineage>
        <taxon>Bacteria</taxon>
        <taxon>Bacillati</taxon>
        <taxon>Actinomycetota</taxon>
        <taxon>Actinomycetes</taxon>
        <taxon>Geodermatophilales</taxon>
        <taxon>Geodermatophilaceae</taxon>
        <taxon>Modestobacter</taxon>
    </lineage>
</organism>
<dbReference type="InterPro" id="IPR041581">
    <property type="entry name" value="Glyoxalase_6"/>
</dbReference>
<name>A0A846LIL6_9ACTN</name>
<reference evidence="2" key="4">
    <citation type="submission" date="2024-05" db="EMBL/GenBank/DDBJ databases">
        <authorList>
            <person name="Sun Q."/>
            <person name="Zhou Y."/>
        </authorList>
    </citation>
    <scope>NUCLEOTIDE SEQUENCE</scope>
    <source>
        <strain evidence="2">CGMCC 4.5581</strain>
    </source>
</reference>
<dbReference type="InterPro" id="IPR029068">
    <property type="entry name" value="Glyas_Bleomycin-R_OHBP_Dase"/>
</dbReference>
<dbReference type="Pfam" id="PF18029">
    <property type="entry name" value="Glyoxalase_6"/>
    <property type="match status" value="1"/>
</dbReference>
<protein>
    <submittedName>
        <fullName evidence="3">Catechol 2,3-dioxygenase-like lactoylglutathione lyase family enzyme</fullName>
    </submittedName>
    <submittedName>
        <fullName evidence="2">Glyoxalase</fullName>
    </submittedName>
</protein>
<gene>
    <name evidence="3" type="ORF">FB380_002399</name>
    <name evidence="2" type="ORF">GCM10011589_27870</name>
</gene>
<evidence type="ECO:0000313" key="4">
    <source>
        <dbReference type="Proteomes" id="UP000552836"/>
    </source>
</evidence>
<dbReference type="RefSeq" id="WP_166755257.1">
    <property type="nucleotide sequence ID" value="NZ_BAABJU010000015.1"/>
</dbReference>